<sequence>MNKIKAALYTSLILSTFMMVISIMDGGLWIFPIVLIYALAGNVAYGIPVSLLSDLLTKKIWKGRLMTAGFIHALFGGLTYFVIEGFAWFAVICAVIFFFIDEWLKRKHGSNVDSDNKRFYLKLGSVVTVLAIVIVAVNWIPGKEREEGIKSQYLIQEGHEGTIVVFYGVADQPPLEKENGFSIVPVGIESLPTLMRTDIERYGVYRTSTKDQVHHVSENQYFYVDEEGNHALIEDECIYHSGGGRVTQSDGDEMTYDEFQVTKSACGEDFHLNGNERYSAQGREIEKYYEEYGERDE</sequence>
<evidence type="ECO:0000313" key="1">
    <source>
        <dbReference type="EMBL" id="UXH46512.1"/>
    </source>
</evidence>
<gene>
    <name evidence="1" type="ORF">N5C46_10850</name>
</gene>
<evidence type="ECO:0000313" key="2">
    <source>
        <dbReference type="Proteomes" id="UP001064027"/>
    </source>
</evidence>
<proteinExistence type="predicted"/>
<reference evidence="1" key="1">
    <citation type="submission" date="2022-09" db="EMBL/GenBank/DDBJ databases">
        <title>Complete genome sequence of Rossellomorea vietnamensis strain RL-WG62, a newly isolated PGPR with the potential for plant salinity stress alleviation.</title>
        <authorList>
            <person name="Ren L."/>
            <person name="Wang G."/>
            <person name="Hu H."/>
        </authorList>
    </citation>
    <scope>NUCLEOTIDE SEQUENCE</scope>
    <source>
        <strain evidence="1">RL-WG62</strain>
    </source>
</reference>
<dbReference type="EMBL" id="CP104558">
    <property type="protein sequence ID" value="UXH46512.1"/>
    <property type="molecule type" value="Genomic_DNA"/>
</dbReference>
<organism evidence="1 2">
    <name type="scientific">Rossellomorea vietnamensis</name>
    <dbReference type="NCBI Taxonomy" id="218284"/>
    <lineage>
        <taxon>Bacteria</taxon>
        <taxon>Bacillati</taxon>
        <taxon>Bacillota</taxon>
        <taxon>Bacilli</taxon>
        <taxon>Bacillales</taxon>
        <taxon>Bacillaceae</taxon>
        <taxon>Rossellomorea</taxon>
    </lineage>
</organism>
<protein>
    <submittedName>
        <fullName evidence="1">Uncharacterized protein</fullName>
    </submittedName>
</protein>
<dbReference type="Proteomes" id="UP001064027">
    <property type="component" value="Chromosome"/>
</dbReference>
<accession>A0ACD4CGD2</accession>
<name>A0ACD4CGD2_9BACI</name>
<keyword evidence="2" id="KW-1185">Reference proteome</keyword>